<dbReference type="Pfam" id="PF00313">
    <property type="entry name" value="CSD"/>
    <property type="match status" value="1"/>
</dbReference>
<feature type="transmembrane region" description="Helical" evidence="2">
    <location>
        <begin position="97"/>
        <end position="115"/>
    </location>
</feature>
<keyword evidence="2" id="KW-1133">Transmembrane helix</keyword>
<dbReference type="InterPro" id="IPR011129">
    <property type="entry name" value="CSD"/>
</dbReference>
<dbReference type="InterPro" id="IPR052069">
    <property type="entry name" value="Ca-reg_mRNA-binding_domain"/>
</dbReference>
<dbReference type="PROSITE" id="PS00352">
    <property type="entry name" value="CSD_1"/>
    <property type="match status" value="1"/>
</dbReference>
<dbReference type="InterPro" id="IPR002059">
    <property type="entry name" value="CSP_DNA-bd"/>
</dbReference>
<dbReference type="Pfam" id="PF05901">
    <property type="entry name" value="Excalibur"/>
    <property type="match status" value="1"/>
</dbReference>
<dbReference type="PANTHER" id="PTHR12962:SF1">
    <property type="entry name" value="COLD SHOCK DOMAIN-CONTAINING PROTEIN CG9705"/>
    <property type="match status" value="1"/>
</dbReference>
<protein>
    <recommendedName>
        <fullName evidence="3">CSD domain-containing protein</fullName>
    </recommendedName>
</protein>
<evidence type="ECO:0000259" key="3">
    <source>
        <dbReference type="PROSITE" id="PS51857"/>
    </source>
</evidence>
<dbReference type="Gene3D" id="2.40.50.140">
    <property type="entry name" value="Nucleic acid-binding proteins"/>
    <property type="match status" value="1"/>
</dbReference>
<dbReference type="SMART" id="SM00357">
    <property type="entry name" value="CSP"/>
    <property type="match status" value="1"/>
</dbReference>
<dbReference type="AlphaFoldDB" id="D8VMP1"/>
<dbReference type="PROSITE" id="PS51857">
    <property type="entry name" value="CSD_2"/>
    <property type="match status" value="1"/>
</dbReference>
<organism evidence="4">
    <name type="scientific">uncultured organism</name>
    <dbReference type="NCBI Taxonomy" id="155900"/>
    <lineage>
        <taxon>unclassified sequences</taxon>
        <taxon>environmental samples</taxon>
    </lineage>
</organism>
<dbReference type="GO" id="GO:0003730">
    <property type="term" value="F:mRNA 3'-UTR binding"/>
    <property type="evidence" value="ECO:0007669"/>
    <property type="project" value="TreeGrafter"/>
</dbReference>
<evidence type="ECO:0000256" key="2">
    <source>
        <dbReference type="SAM" id="Phobius"/>
    </source>
</evidence>
<keyword evidence="2" id="KW-0472">Membrane</keyword>
<sequence length="192" mass="20856">MNQPRYGGKLKKWNAERGFGFIVADDGGQDIFVHISAFARDGRQPAEGEALTFEIEPDRNGKRSAVRVRRVGDAIRNAAPHRPVQLSKTGGNNSDSFFGRLIGGLLVCALLGFGYTQYANRAAKFESALPALPASISPAQLPTPADFRCDGRSMCSQMTSCREATLFLQNCPGMQMDGNGDGVPCEQQWCTH</sequence>
<dbReference type="CDD" id="cd04458">
    <property type="entry name" value="CSP_CDS"/>
    <property type="match status" value="1"/>
</dbReference>
<dbReference type="PANTHER" id="PTHR12962">
    <property type="entry name" value="CALCIUM-REGULATED HEAT STABLE PROTEIN CRHSP-24-RELATED"/>
    <property type="match status" value="1"/>
</dbReference>
<name>D8VMP1_9ZZZZ</name>
<reference evidence="4" key="1">
    <citation type="submission" date="2009-09" db="EMBL/GenBank/DDBJ databases">
        <authorList>
            <person name="Beloqi A."/>
            <person name="Nechitaylo T.Y."/>
            <person name="Lopez-Cortes N."/>
            <person name="Vietes M."/>
            <person name="Polaina J."/>
            <person name="Strittmatter A."/>
            <person name="Reva O."/>
            <person name="Waliczek A."/>
            <person name="Golyshina O.V."/>
            <person name="Ferrer M."/>
            <person name="Golyshin P.N."/>
        </authorList>
    </citation>
    <scope>NUCLEOTIDE SEQUENCE</scope>
</reference>
<keyword evidence="1" id="KW-0597">Phosphoprotein</keyword>
<dbReference type="InterPro" id="IPR008613">
    <property type="entry name" value="Excalibur_Ca-bd_domain"/>
</dbReference>
<dbReference type="PRINTS" id="PR00050">
    <property type="entry name" value="COLDSHOCK"/>
</dbReference>
<evidence type="ECO:0000256" key="1">
    <source>
        <dbReference type="ARBA" id="ARBA00022553"/>
    </source>
</evidence>
<dbReference type="SUPFAM" id="SSF50249">
    <property type="entry name" value="Nucleic acid-binding proteins"/>
    <property type="match status" value="1"/>
</dbReference>
<keyword evidence="2" id="KW-0812">Transmembrane</keyword>
<dbReference type="EMBL" id="GQ996408">
    <property type="protein sequence ID" value="ACY24676.1"/>
    <property type="molecule type" value="Genomic_DNA"/>
</dbReference>
<feature type="domain" description="CSD" evidence="3">
    <location>
        <begin position="5"/>
        <end position="70"/>
    </location>
</feature>
<dbReference type="GO" id="GO:0043488">
    <property type="term" value="P:regulation of mRNA stability"/>
    <property type="evidence" value="ECO:0007669"/>
    <property type="project" value="TreeGrafter"/>
</dbReference>
<accession>D8VMP1</accession>
<dbReference type="InterPro" id="IPR012340">
    <property type="entry name" value="NA-bd_OB-fold"/>
</dbReference>
<evidence type="ECO:0000313" key="4">
    <source>
        <dbReference type="EMBL" id="ACY24676.1"/>
    </source>
</evidence>
<reference evidence="4" key="2">
    <citation type="journal article" date="2010" name="Appl. Environ. Microbiol.">
        <title>Diversity of glycosyl hydrolases from cellulose-depleting communities enriched from casts of two earthworm species.</title>
        <authorList>
            <person name="Beloqui A."/>
            <person name="Nechitaylo T.Y."/>
            <person name="Lopez-Cortes N."/>
            <person name="Ghazi A."/>
            <person name="Guazzaroni M.E."/>
            <person name="Polaina J."/>
            <person name="Strittmatter A.W."/>
            <person name="Reva O."/>
            <person name="Waliczek A."/>
            <person name="Yakimov M.M."/>
            <person name="Golyshina O.V."/>
            <person name="Ferrer M."/>
            <person name="Golyshin P.N."/>
        </authorList>
    </citation>
    <scope>NUCLEOTIDE SEQUENCE</scope>
</reference>
<proteinExistence type="predicted"/>
<dbReference type="InterPro" id="IPR019844">
    <property type="entry name" value="CSD_CS"/>
</dbReference>